<dbReference type="Proteomes" id="UP000681967">
    <property type="component" value="Unassembled WGS sequence"/>
</dbReference>
<feature type="transmembrane region" description="Helical" evidence="1">
    <location>
        <begin position="112"/>
        <end position="130"/>
    </location>
</feature>
<keyword evidence="1" id="KW-1133">Transmembrane helix</keyword>
<evidence type="ECO:0000313" key="4">
    <source>
        <dbReference type="EMBL" id="CAF3926041.1"/>
    </source>
</evidence>
<name>A0A814QEC8_9BILA</name>
<evidence type="ECO:0000313" key="3">
    <source>
        <dbReference type="EMBL" id="CAF3763565.1"/>
    </source>
</evidence>
<evidence type="ECO:0000313" key="6">
    <source>
        <dbReference type="Proteomes" id="UP000663855"/>
    </source>
</evidence>
<keyword evidence="1" id="KW-0812">Transmembrane</keyword>
<comment type="caution">
    <text evidence="2">The sequence shown here is derived from an EMBL/GenBank/DDBJ whole genome shotgun (WGS) entry which is preliminary data.</text>
</comment>
<dbReference type="EMBL" id="CAJOBJ010002442">
    <property type="protein sequence ID" value="CAF3926041.1"/>
    <property type="molecule type" value="Genomic_DNA"/>
</dbReference>
<reference evidence="2" key="1">
    <citation type="submission" date="2021-02" db="EMBL/GenBank/DDBJ databases">
        <authorList>
            <person name="Nowell W R."/>
        </authorList>
    </citation>
    <scope>NUCLEOTIDE SEQUENCE</scope>
</reference>
<dbReference type="Proteomes" id="UP000663855">
    <property type="component" value="Unassembled WGS sequence"/>
</dbReference>
<organism evidence="2 6">
    <name type="scientific">Rotaria magnacalcarata</name>
    <dbReference type="NCBI Taxonomy" id="392030"/>
    <lineage>
        <taxon>Eukaryota</taxon>
        <taxon>Metazoa</taxon>
        <taxon>Spiralia</taxon>
        <taxon>Gnathifera</taxon>
        <taxon>Rotifera</taxon>
        <taxon>Eurotatoria</taxon>
        <taxon>Bdelloidea</taxon>
        <taxon>Philodinida</taxon>
        <taxon>Philodinidae</taxon>
        <taxon>Rotaria</taxon>
    </lineage>
</organism>
<evidence type="ECO:0000313" key="2">
    <source>
        <dbReference type="EMBL" id="CAF1119185.1"/>
    </source>
</evidence>
<evidence type="ECO:0000313" key="5">
    <source>
        <dbReference type="EMBL" id="CAF3948363.1"/>
    </source>
</evidence>
<evidence type="ECO:0000256" key="1">
    <source>
        <dbReference type="SAM" id="Phobius"/>
    </source>
</evidence>
<sequence>MWRSIFKENSSIKLTKDNRFCRGHGPDDLYIHDGGGGKIAVQWIHNVLVSPFKYNGVFVIASIRMREDILVEEILIIGDNPAVQNVTLSVRAHSIHIKALKRMSMPKNGEKSFRSSFLTIYVLFFLRFSFSLHA</sequence>
<gene>
    <name evidence="5" type="ORF">BYL167_LOCUS10887</name>
    <name evidence="2" type="ORF">CJN711_LOCUS7988</name>
    <name evidence="4" type="ORF">GIL414_LOCUS7826</name>
    <name evidence="3" type="ORF">UXM345_LOCUS2706</name>
</gene>
<dbReference type="AlphaFoldDB" id="A0A814QEC8"/>
<dbReference type="EMBL" id="CAJOBH010003342">
    <property type="protein sequence ID" value="CAF3948363.1"/>
    <property type="molecule type" value="Genomic_DNA"/>
</dbReference>
<dbReference type="EMBL" id="CAJNOV010002866">
    <property type="protein sequence ID" value="CAF1119185.1"/>
    <property type="molecule type" value="Genomic_DNA"/>
</dbReference>
<keyword evidence="1" id="KW-0472">Membrane</keyword>
<accession>A0A814QEC8</accession>
<dbReference type="Proteomes" id="UP000663842">
    <property type="component" value="Unassembled WGS sequence"/>
</dbReference>
<dbReference type="EMBL" id="CAJOBF010000167">
    <property type="protein sequence ID" value="CAF3763565.1"/>
    <property type="molecule type" value="Genomic_DNA"/>
</dbReference>
<dbReference type="Proteomes" id="UP000681720">
    <property type="component" value="Unassembled WGS sequence"/>
</dbReference>
<protein>
    <submittedName>
        <fullName evidence="2">Uncharacterized protein</fullName>
    </submittedName>
</protein>
<proteinExistence type="predicted"/>